<name>A0A8J8G9C8_9FLAO</name>
<proteinExistence type="predicted"/>
<evidence type="ECO:0008006" key="3">
    <source>
        <dbReference type="Google" id="ProtNLM"/>
    </source>
</evidence>
<accession>A0A8J8G9C8</accession>
<protein>
    <recommendedName>
        <fullName evidence="3">Long-subunit fatty acid transport protein</fullName>
    </recommendedName>
</protein>
<dbReference type="Proteomes" id="UP000610746">
    <property type="component" value="Unassembled WGS sequence"/>
</dbReference>
<dbReference type="RefSeq" id="WP_173779864.1">
    <property type="nucleotide sequence ID" value="NZ_JABSNO010000019.1"/>
</dbReference>
<comment type="caution">
    <text evidence="1">The sequence shown here is derived from an EMBL/GenBank/DDBJ whole genome shotgun (WGS) entry which is preliminary data.</text>
</comment>
<organism evidence="1 2">
    <name type="scientific">Frigoriflavimonas asaccharolytica</name>
    <dbReference type="NCBI Taxonomy" id="2735899"/>
    <lineage>
        <taxon>Bacteria</taxon>
        <taxon>Pseudomonadati</taxon>
        <taxon>Bacteroidota</taxon>
        <taxon>Flavobacteriia</taxon>
        <taxon>Flavobacteriales</taxon>
        <taxon>Weeksellaceae</taxon>
        <taxon>Frigoriflavimonas</taxon>
    </lineage>
</organism>
<dbReference type="EMBL" id="JABSNO010000019">
    <property type="protein sequence ID" value="NRS93291.1"/>
    <property type="molecule type" value="Genomic_DNA"/>
</dbReference>
<sequence>MKKIFVGSFLIVGYFFNAQSIGNSPYASYGIGDVKYDNTVETNSMGGLSTAYISDFPNSFNFKNPAANDNLELTSFRIEARNENNFFKSGVTDSKSTKHSTYLSNISLAFPLSPKVKFGLGYQPYSSKSYNVVQTELFSDGTIKANNFEGTGSVNTLQAAVSYKITPELSLGLRTNYYFGNISDIDEVTTSNSELINGYETNTKIQNLNFTAGTTYQKKFDNDHKLTFGATSTFGNSSKLTTKYTNSTYYYDGLSVKVQEDIIEEKEGDVKSLFPLEISTGAGYGHLNKWFVGTQVDYKKGQTVDLFGQVFEYRDSYKFIAGGWFLPNANDFRNYFNRVIYRYGAYYEKGNLFINDTNINTVGLSFGATLPFKNTGANRLSGLDIGVDLGKRGTTKNNLINQNFVNLKIGINFSDKWFNKRLIN</sequence>
<evidence type="ECO:0000313" key="2">
    <source>
        <dbReference type="Proteomes" id="UP000610746"/>
    </source>
</evidence>
<dbReference type="AlphaFoldDB" id="A0A8J8G9C8"/>
<keyword evidence="2" id="KW-1185">Reference proteome</keyword>
<gene>
    <name evidence="1" type="ORF">HNQ03_002378</name>
</gene>
<evidence type="ECO:0000313" key="1">
    <source>
        <dbReference type="EMBL" id="NRS93291.1"/>
    </source>
</evidence>
<reference evidence="1" key="1">
    <citation type="submission" date="2020-05" db="EMBL/GenBank/DDBJ databases">
        <title>Genomic Encyclopedia of Type Strains, Phase IV (KMG-V): Genome sequencing to study the core and pangenomes of soil and plant-associated prokaryotes.</title>
        <authorList>
            <person name="Whitman W."/>
        </authorList>
    </citation>
    <scope>NUCLEOTIDE SEQUENCE</scope>
    <source>
        <strain evidence="1">16F</strain>
    </source>
</reference>
<dbReference type="Gene3D" id="2.40.160.60">
    <property type="entry name" value="Outer membrane protein transport protein (OMPP1/FadL/TodX)"/>
    <property type="match status" value="1"/>
</dbReference>